<dbReference type="InterPro" id="IPR011257">
    <property type="entry name" value="DNA_glycosylase"/>
</dbReference>
<evidence type="ECO:0000313" key="1">
    <source>
        <dbReference type="EMBL" id="SHJ98460.1"/>
    </source>
</evidence>
<organism evidence="1 2">
    <name type="scientific">Pseudonocardia thermophila</name>
    <dbReference type="NCBI Taxonomy" id="1848"/>
    <lineage>
        <taxon>Bacteria</taxon>
        <taxon>Bacillati</taxon>
        <taxon>Actinomycetota</taxon>
        <taxon>Actinomycetes</taxon>
        <taxon>Pseudonocardiales</taxon>
        <taxon>Pseudonocardiaceae</taxon>
        <taxon>Pseudonocardia</taxon>
    </lineage>
</organism>
<dbReference type="EMBL" id="FRAP01000001">
    <property type="protein sequence ID" value="SHJ98460.1"/>
    <property type="molecule type" value="Genomic_DNA"/>
</dbReference>
<accession>A0A1M6NS36</accession>
<dbReference type="Gene3D" id="1.10.340.30">
    <property type="entry name" value="Hypothetical protein, domain 2"/>
    <property type="match status" value="1"/>
</dbReference>
<dbReference type="STRING" id="1848.SAMN05443637_101435"/>
<dbReference type="NCBIfam" id="TIGR03252">
    <property type="entry name" value="HhH-GPD-type base excision DNA repair protein"/>
    <property type="match status" value="1"/>
</dbReference>
<dbReference type="GO" id="GO:0006281">
    <property type="term" value="P:DNA repair"/>
    <property type="evidence" value="ECO:0007669"/>
    <property type="project" value="InterPro"/>
</dbReference>
<reference evidence="1 2" key="1">
    <citation type="submission" date="2016-11" db="EMBL/GenBank/DDBJ databases">
        <authorList>
            <person name="Jaros S."/>
            <person name="Januszkiewicz K."/>
            <person name="Wedrychowicz H."/>
        </authorList>
    </citation>
    <scope>NUCLEOTIDE SEQUENCE [LARGE SCALE GENOMIC DNA]</scope>
    <source>
        <strain evidence="1 2">DSM 43832</strain>
    </source>
</reference>
<name>A0A1M6NS36_PSETH</name>
<dbReference type="SUPFAM" id="SSF48150">
    <property type="entry name" value="DNA-glycosylase"/>
    <property type="match status" value="1"/>
</dbReference>
<proteinExistence type="predicted"/>
<evidence type="ECO:0000313" key="2">
    <source>
        <dbReference type="Proteomes" id="UP000184363"/>
    </source>
</evidence>
<gene>
    <name evidence="1" type="ORF">SAMN05443637_101435</name>
</gene>
<dbReference type="RefSeq" id="WP_073455078.1">
    <property type="nucleotide sequence ID" value="NZ_CALGVN010000012.1"/>
</dbReference>
<dbReference type="InterPro" id="IPR017658">
    <property type="entry name" value="HhH-GPD_base_excis"/>
</dbReference>
<dbReference type="OrthoDB" id="1492580at2"/>
<sequence>MPLSLSQDAEADALLDRDPLALLLGMLLDQQISMEHAFWAPSELAARLGVDRLDAAAIAQHDPDDLIAVFARPRALHRYPKSMAGRVQALCAAIVEHYDGDVTRIWSDVPDGSELYKRLVALPGFGPQKAKIFVALLGKQRGITPPGWREAAGDYGREGVFMSIADVVDAESLRKVREFKQAAKAAAKADKR</sequence>
<dbReference type="GO" id="GO:0003824">
    <property type="term" value="F:catalytic activity"/>
    <property type="evidence" value="ECO:0007669"/>
    <property type="project" value="InterPro"/>
</dbReference>
<protein>
    <submittedName>
        <fullName evidence="1">Uncharacterized HhH-GPD family protein</fullName>
    </submittedName>
</protein>
<dbReference type="AlphaFoldDB" id="A0A1M6NS36"/>
<keyword evidence="2" id="KW-1185">Reference proteome</keyword>
<dbReference type="Proteomes" id="UP000184363">
    <property type="component" value="Unassembled WGS sequence"/>
</dbReference>